<dbReference type="SMART" id="SM00365">
    <property type="entry name" value="LRR_SD22"/>
    <property type="match status" value="4"/>
</dbReference>
<dbReference type="InterPro" id="IPR001611">
    <property type="entry name" value="Leu-rich_rpt"/>
</dbReference>
<protein>
    <recommendedName>
        <fullName evidence="6">Leucine-rich repeat-containing protein</fullName>
    </recommendedName>
</protein>
<evidence type="ECO:0000256" key="1">
    <source>
        <dbReference type="ARBA" id="ARBA00022614"/>
    </source>
</evidence>
<keyword evidence="5" id="KW-1185">Reference proteome</keyword>
<organism evidence="4 5">
    <name type="scientific">Blepharisma stoltei</name>
    <dbReference type="NCBI Taxonomy" id="1481888"/>
    <lineage>
        <taxon>Eukaryota</taxon>
        <taxon>Sar</taxon>
        <taxon>Alveolata</taxon>
        <taxon>Ciliophora</taxon>
        <taxon>Postciliodesmatophora</taxon>
        <taxon>Heterotrichea</taxon>
        <taxon>Heterotrichida</taxon>
        <taxon>Blepharismidae</taxon>
        <taxon>Blepharisma</taxon>
    </lineage>
</organism>
<evidence type="ECO:0000313" key="4">
    <source>
        <dbReference type="EMBL" id="CAG9314647.1"/>
    </source>
</evidence>
<dbReference type="PROSITE" id="PS51450">
    <property type="entry name" value="LRR"/>
    <property type="match status" value="3"/>
</dbReference>
<evidence type="ECO:0000256" key="3">
    <source>
        <dbReference type="SAM" id="MobiDB-lite"/>
    </source>
</evidence>
<dbReference type="AlphaFoldDB" id="A0AAU9IN56"/>
<dbReference type="PANTHER" id="PTHR15454">
    <property type="entry name" value="NISCHARIN RELATED"/>
    <property type="match status" value="1"/>
</dbReference>
<evidence type="ECO:0000313" key="5">
    <source>
        <dbReference type="Proteomes" id="UP001162131"/>
    </source>
</evidence>
<evidence type="ECO:0000256" key="2">
    <source>
        <dbReference type="ARBA" id="ARBA00022737"/>
    </source>
</evidence>
<comment type="caution">
    <text evidence="4">The sequence shown here is derived from an EMBL/GenBank/DDBJ whole genome shotgun (WGS) entry which is preliminary data.</text>
</comment>
<proteinExistence type="predicted"/>
<accession>A0AAU9IN56</accession>
<keyword evidence="1" id="KW-0433">Leucine-rich repeat</keyword>
<dbReference type="Proteomes" id="UP001162131">
    <property type="component" value="Unassembled WGS sequence"/>
</dbReference>
<name>A0AAU9IN56_9CILI</name>
<sequence length="593" mass="67888">MKSNSNAIGVMSRMEWFKAAERVFEKFCTNRENPLEKISKQKFIDEIKKSSTSFNLQDEQSYILFSKSKFLSLNDILSEFETLKQDMLSWDQILDTLIKISSFKRKNNFEENRPLQLISCIRDINGFDKASDTTDTIEQLSSIINCTNTKETLQAEDIFSLRDFRPPQIEKNKTFSTDEILLSGLSTLNKKSKHDEPTKQNSINLSFQLEKLTFPNSLINDDLLYLNLSGNSISLKGFELPKSLIILNLSTNEIEEFELSKSHQNLKLLNLGNNKIHTLKGLWKVKNLTELYLSCNSLKNVNSLCQIDKLALLDISKNSIETLESIATLSIMQKLTTLSVKGNPIEAREKIYEEIKILLPRLTVINPEDFISFSEFSNLKSFAFTMTPDKRPPITIRMKQNLLKLPLPTTKNSDINESPLSNTIRANENFESPYRDMTKETPKFYFENGKIQADIETVRARCSQTPVSKPQKLNIPTKKRSNSIERNQSLTSRVPLKEKKSYKTFSPNTTCPINLVKQIKANNYVDVLDFISEAENRVKTNSSDMESTTSLSSQRSRNYSTGSEKKTYGNPQLALMIGPPAVRPYNHKRRPKK</sequence>
<reference evidence="4" key="1">
    <citation type="submission" date="2021-09" db="EMBL/GenBank/DDBJ databases">
        <authorList>
            <consortium name="AG Swart"/>
            <person name="Singh M."/>
            <person name="Singh A."/>
            <person name="Seah K."/>
            <person name="Emmerich C."/>
        </authorList>
    </citation>
    <scope>NUCLEOTIDE SEQUENCE</scope>
    <source>
        <strain evidence="4">ATCC30299</strain>
    </source>
</reference>
<dbReference type="SUPFAM" id="SSF52075">
    <property type="entry name" value="Outer arm dynein light chain 1"/>
    <property type="match status" value="1"/>
</dbReference>
<gene>
    <name evidence="4" type="ORF">BSTOLATCC_MIC11647</name>
</gene>
<feature type="region of interest" description="Disordered" evidence="3">
    <location>
        <begin position="462"/>
        <end position="486"/>
    </location>
</feature>
<feature type="compositionally biased region" description="Low complexity" evidence="3">
    <location>
        <begin position="542"/>
        <end position="553"/>
    </location>
</feature>
<feature type="region of interest" description="Disordered" evidence="3">
    <location>
        <begin position="539"/>
        <end position="593"/>
    </location>
</feature>
<keyword evidence="2" id="KW-0677">Repeat</keyword>
<dbReference type="EMBL" id="CAJZBQ010000012">
    <property type="protein sequence ID" value="CAG9314647.1"/>
    <property type="molecule type" value="Genomic_DNA"/>
</dbReference>
<dbReference type="GO" id="GO:0005737">
    <property type="term" value="C:cytoplasm"/>
    <property type="evidence" value="ECO:0007669"/>
    <property type="project" value="TreeGrafter"/>
</dbReference>
<evidence type="ECO:0008006" key="6">
    <source>
        <dbReference type="Google" id="ProtNLM"/>
    </source>
</evidence>
<dbReference type="Gene3D" id="3.80.10.10">
    <property type="entry name" value="Ribonuclease Inhibitor"/>
    <property type="match status" value="1"/>
</dbReference>
<dbReference type="InterPro" id="IPR032675">
    <property type="entry name" value="LRR_dom_sf"/>
</dbReference>